<feature type="non-terminal residue" evidence="1">
    <location>
        <position position="1"/>
    </location>
</feature>
<organism evidence="1 2">
    <name type="scientific">Gigaspora margarita</name>
    <dbReference type="NCBI Taxonomy" id="4874"/>
    <lineage>
        <taxon>Eukaryota</taxon>
        <taxon>Fungi</taxon>
        <taxon>Fungi incertae sedis</taxon>
        <taxon>Mucoromycota</taxon>
        <taxon>Glomeromycotina</taxon>
        <taxon>Glomeromycetes</taxon>
        <taxon>Diversisporales</taxon>
        <taxon>Gigasporaceae</taxon>
        <taxon>Gigaspora</taxon>
    </lineage>
</organism>
<proteinExistence type="predicted"/>
<evidence type="ECO:0000313" key="1">
    <source>
        <dbReference type="EMBL" id="CAG8837923.1"/>
    </source>
</evidence>
<accession>A0ABN7WS23</accession>
<dbReference type="Proteomes" id="UP000789901">
    <property type="component" value="Unassembled WGS sequence"/>
</dbReference>
<reference evidence="1 2" key="1">
    <citation type="submission" date="2021-06" db="EMBL/GenBank/DDBJ databases">
        <authorList>
            <person name="Kallberg Y."/>
            <person name="Tangrot J."/>
            <person name="Rosling A."/>
        </authorList>
    </citation>
    <scope>NUCLEOTIDE SEQUENCE [LARGE SCALE GENOMIC DNA]</scope>
    <source>
        <strain evidence="1 2">120-4 pot B 10/14</strain>
    </source>
</reference>
<evidence type="ECO:0000313" key="2">
    <source>
        <dbReference type="Proteomes" id="UP000789901"/>
    </source>
</evidence>
<sequence length="135" mass="15921">IEYCNEVRKNREMVMKKVLLAIVMRIETLDNHAEGVKDQLVKFRFKNNINKDKDTSIEYINMKNNEKSINCLSNTRGAYSNRENAKKIMVKIKSEIILNNYGGIYKLSSQKFIKMYKFSREVHKSKLKGHLDWAN</sequence>
<protein>
    <submittedName>
        <fullName evidence="1">20281_t:CDS:1</fullName>
    </submittedName>
</protein>
<name>A0ABN7WS23_GIGMA</name>
<comment type="caution">
    <text evidence="1">The sequence shown here is derived from an EMBL/GenBank/DDBJ whole genome shotgun (WGS) entry which is preliminary data.</text>
</comment>
<gene>
    <name evidence="1" type="ORF">GMARGA_LOCUS33724</name>
</gene>
<keyword evidence="2" id="KW-1185">Reference proteome</keyword>
<dbReference type="EMBL" id="CAJVQB010056899">
    <property type="protein sequence ID" value="CAG8837923.1"/>
    <property type="molecule type" value="Genomic_DNA"/>
</dbReference>